<keyword evidence="3" id="KW-1185">Reference proteome</keyword>
<dbReference type="EMBL" id="RZNJ01000006">
    <property type="protein sequence ID" value="RUT28798.1"/>
    <property type="molecule type" value="Genomic_DNA"/>
</dbReference>
<name>A0A433X411_9HYPH</name>
<dbReference type="InterPro" id="IPR037523">
    <property type="entry name" value="VOC_core"/>
</dbReference>
<dbReference type="InterPro" id="IPR004360">
    <property type="entry name" value="Glyas_Fos-R_dOase_dom"/>
</dbReference>
<feature type="domain" description="VOC" evidence="1">
    <location>
        <begin position="21"/>
        <end position="135"/>
    </location>
</feature>
<protein>
    <submittedName>
        <fullName evidence="2">Catechol 1,2-dioxygenase</fullName>
    </submittedName>
</protein>
<accession>A0A433X411</accession>
<proteinExistence type="predicted"/>
<sequence length="305" mass="32579">MFPVESQSSVRSAPLLPLSTTLGPVHIAVTDRAEALAIWGDVVGLELLSETDGVLSLGVGGKPLIVLETGARTRVTPRTLGLYHVAIHVPTRAEMAQLVVRALRANVRIAPTDHLVSEAIYLWDHDGNGIEITFETPWRGTLGDPEAGAYAVTADGRPHSGREPIDLEDLLGELGPDPVLSPLMPAGTRIGHVHVHVRDLDEAMRFYRDGLGFGGLFIIRAFGMGDVGLHYTPHAIAFNVWAGPDARLPAPDSAGLRFFAINLPDAAALAGVRSRLAAMKVSTTEIEGGIETRDPSGNRLRVLLS</sequence>
<dbReference type="Pfam" id="PF00903">
    <property type="entry name" value="Glyoxalase"/>
    <property type="match status" value="2"/>
</dbReference>
<dbReference type="Gene3D" id="3.10.180.10">
    <property type="entry name" value="2,3-Dihydroxybiphenyl 1,2-Dioxygenase, domain 1"/>
    <property type="match status" value="2"/>
</dbReference>
<reference evidence="2 3" key="1">
    <citation type="journal article" date="2016" name="Int. J. Syst. Evol. Microbiol.">
        <title>Arsenicitalea aurantiaca gen. nov., sp. nov., a new member of the family Hyphomicrobiaceae, isolated from high-arsenic sediment.</title>
        <authorList>
            <person name="Mu Y."/>
            <person name="Zhou L."/>
            <person name="Zeng X.C."/>
            <person name="Liu L."/>
            <person name="Pan Y."/>
            <person name="Chen X."/>
            <person name="Wang J."/>
            <person name="Li S."/>
            <person name="Li W.J."/>
            <person name="Wang Y."/>
        </authorList>
    </citation>
    <scope>NUCLEOTIDE SEQUENCE [LARGE SCALE GENOMIC DNA]</scope>
    <source>
        <strain evidence="2 3">42-50</strain>
    </source>
</reference>
<keyword evidence="2" id="KW-0560">Oxidoreductase</keyword>
<dbReference type="OrthoDB" id="9792626at2"/>
<dbReference type="PANTHER" id="PTHR43279:SF1">
    <property type="entry name" value="CATECHOL-2,3-DIOXYGENASE"/>
    <property type="match status" value="1"/>
</dbReference>
<dbReference type="PROSITE" id="PS51819">
    <property type="entry name" value="VOC"/>
    <property type="match status" value="2"/>
</dbReference>
<dbReference type="AlphaFoldDB" id="A0A433X411"/>
<gene>
    <name evidence="2" type="ORF">EMQ25_15530</name>
</gene>
<feature type="domain" description="VOC" evidence="1">
    <location>
        <begin position="189"/>
        <end position="305"/>
    </location>
</feature>
<keyword evidence="2" id="KW-0223">Dioxygenase</keyword>
<evidence type="ECO:0000313" key="3">
    <source>
        <dbReference type="Proteomes" id="UP000281547"/>
    </source>
</evidence>
<dbReference type="PANTHER" id="PTHR43279">
    <property type="entry name" value="CATECHOL-2,3-DIOXYGENASE"/>
    <property type="match status" value="1"/>
</dbReference>
<dbReference type="RefSeq" id="WP_127189522.1">
    <property type="nucleotide sequence ID" value="NZ_RZNJ01000006.1"/>
</dbReference>
<evidence type="ECO:0000259" key="1">
    <source>
        <dbReference type="PROSITE" id="PS51819"/>
    </source>
</evidence>
<dbReference type="InterPro" id="IPR029068">
    <property type="entry name" value="Glyas_Bleomycin-R_OHBP_Dase"/>
</dbReference>
<comment type="caution">
    <text evidence="2">The sequence shown here is derived from an EMBL/GenBank/DDBJ whole genome shotgun (WGS) entry which is preliminary data.</text>
</comment>
<organism evidence="2 3">
    <name type="scientific">Arsenicitalea aurantiaca</name>
    <dbReference type="NCBI Taxonomy" id="1783274"/>
    <lineage>
        <taxon>Bacteria</taxon>
        <taxon>Pseudomonadati</taxon>
        <taxon>Pseudomonadota</taxon>
        <taxon>Alphaproteobacteria</taxon>
        <taxon>Hyphomicrobiales</taxon>
        <taxon>Devosiaceae</taxon>
        <taxon>Arsenicitalea</taxon>
    </lineage>
</organism>
<dbReference type="Proteomes" id="UP000281547">
    <property type="component" value="Unassembled WGS sequence"/>
</dbReference>
<dbReference type="GO" id="GO:0051213">
    <property type="term" value="F:dioxygenase activity"/>
    <property type="evidence" value="ECO:0007669"/>
    <property type="project" value="UniProtKB-KW"/>
</dbReference>
<dbReference type="SUPFAM" id="SSF54593">
    <property type="entry name" value="Glyoxalase/Bleomycin resistance protein/Dihydroxybiphenyl dioxygenase"/>
    <property type="match status" value="2"/>
</dbReference>
<evidence type="ECO:0000313" key="2">
    <source>
        <dbReference type="EMBL" id="RUT28798.1"/>
    </source>
</evidence>